<name>A0AAV2TNQ1_CALDB</name>
<dbReference type="InterPro" id="IPR041997">
    <property type="entry name" value="Ribosomal_eL6_KOW"/>
</dbReference>
<comment type="subunit">
    <text evidence="6">Component of the large ribosomal subunit. May bind IPO9 with low affinity.</text>
</comment>
<evidence type="ECO:0000313" key="8">
    <source>
        <dbReference type="EMBL" id="CAL5138003.1"/>
    </source>
</evidence>
<dbReference type="InterPro" id="IPR000915">
    <property type="entry name" value="60S_ribosomal_eL6"/>
</dbReference>
<dbReference type="EMBL" id="CAXLJL010000467">
    <property type="protein sequence ID" value="CAL5138003.1"/>
    <property type="molecule type" value="Genomic_DNA"/>
</dbReference>
<dbReference type="Proteomes" id="UP001497525">
    <property type="component" value="Unassembled WGS sequence"/>
</dbReference>
<protein>
    <recommendedName>
        <fullName evidence="4">Large ribosomal subunit protein eL6</fullName>
    </recommendedName>
    <alternativeName>
        <fullName evidence="5">60S ribosomal protein L6</fullName>
    </alternativeName>
</protein>
<keyword evidence="2" id="KW-0689">Ribosomal protein</keyword>
<dbReference type="SUPFAM" id="SSF50104">
    <property type="entry name" value="Translation proteins SH3-like domain"/>
    <property type="match status" value="1"/>
</dbReference>
<dbReference type="InterPro" id="IPR014722">
    <property type="entry name" value="Rib_uL2_dom2"/>
</dbReference>
<dbReference type="CDD" id="cd13156">
    <property type="entry name" value="KOW_RPL6"/>
    <property type="match status" value="1"/>
</dbReference>
<evidence type="ECO:0000256" key="2">
    <source>
        <dbReference type="ARBA" id="ARBA00022980"/>
    </source>
</evidence>
<dbReference type="GO" id="GO:0003723">
    <property type="term" value="F:RNA binding"/>
    <property type="evidence" value="ECO:0007669"/>
    <property type="project" value="TreeGrafter"/>
</dbReference>
<reference evidence="8" key="1">
    <citation type="submission" date="2024-06" db="EMBL/GenBank/DDBJ databases">
        <authorList>
            <person name="Liu X."/>
            <person name="Lenzi L."/>
            <person name="Haldenby T S."/>
            <person name="Uol C."/>
        </authorList>
    </citation>
    <scope>NUCLEOTIDE SEQUENCE</scope>
</reference>
<evidence type="ECO:0000256" key="5">
    <source>
        <dbReference type="ARBA" id="ARBA00035351"/>
    </source>
</evidence>
<dbReference type="GO" id="GO:0002181">
    <property type="term" value="P:cytoplasmic translation"/>
    <property type="evidence" value="ECO:0007669"/>
    <property type="project" value="TreeGrafter"/>
</dbReference>
<comment type="similarity">
    <text evidence="1">Belongs to the eukaryotic ribosomal protein eL6 family.</text>
</comment>
<evidence type="ECO:0000256" key="1">
    <source>
        <dbReference type="ARBA" id="ARBA00010592"/>
    </source>
</evidence>
<dbReference type="GO" id="GO:0003735">
    <property type="term" value="F:structural constituent of ribosome"/>
    <property type="evidence" value="ECO:0007669"/>
    <property type="project" value="InterPro"/>
</dbReference>
<dbReference type="Gene3D" id="2.30.30.30">
    <property type="match status" value="1"/>
</dbReference>
<evidence type="ECO:0000256" key="6">
    <source>
        <dbReference type="ARBA" id="ARBA00046388"/>
    </source>
</evidence>
<dbReference type="GO" id="GO:0000027">
    <property type="term" value="P:ribosomal large subunit assembly"/>
    <property type="evidence" value="ECO:0007669"/>
    <property type="project" value="TreeGrafter"/>
</dbReference>
<dbReference type="GO" id="GO:0022625">
    <property type="term" value="C:cytosolic large ribosomal subunit"/>
    <property type="evidence" value="ECO:0007669"/>
    <property type="project" value="TreeGrafter"/>
</dbReference>
<comment type="caution">
    <text evidence="8">The sequence shown here is derived from an EMBL/GenBank/DDBJ whole genome shotgun (WGS) entry which is preliminary data.</text>
</comment>
<dbReference type="FunFam" id="2.30.30.30:FF:000014">
    <property type="entry name" value="60S ribosomal protein L6"/>
    <property type="match status" value="1"/>
</dbReference>
<gene>
    <name evidence="8" type="ORF">CDAUBV1_LOCUS12521</name>
</gene>
<keyword evidence="3" id="KW-0687">Ribonucleoprotein</keyword>
<evidence type="ECO:0000313" key="9">
    <source>
        <dbReference type="Proteomes" id="UP001497525"/>
    </source>
</evidence>
<dbReference type="PANTHER" id="PTHR10715:SF0">
    <property type="entry name" value="LARGE RIBOSOMAL SUBUNIT PROTEIN EL6"/>
    <property type="match status" value="1"/>
</dbReference>
<proteinExistence type="inferred from homology"/>
<accession>A0AAV2TNQ1</accession>
<dbReference type="AlphaFoldDB" id="A0AAV2TNQ1"/>
<feature type="compositionally biased region" description="Basic and acidic residues" evidence="7">
    <location>
        <begin position="59"/>
        <end position="68"/>
    </location>
</feature>
<feature type="region of interest" description="Disordered" evidence="7">
    <location>
        <begin position="43"/>
        <end position="71"/>
    </location>
</feature>
<evidence type="ECO:0000256" key="4">
    <source>
        <dbReference type="ARBA" id="ARBA00035233"/>
    </source>
</evidence>
<sequence length="249" mass="28516">MTEETKPVSAGLTVSSTKRRKVISGKRYLEHKNFLLRINRRLKAKGEPRAKGRNPIGKSKKEVTPEKKRFPRSFVTQQGKTKLGVRKRKCFSNHVRRIRASIVPGTVLILLAGPHKGKRVVFLKSLKSGLLVVTGPFKYNGVPLRRVNQRYVIATRTRVDISGLDFPKRLDDSYFHRVDLKETKEAGVKFLSEEVKKYTVSDERKADQKTIDAQVSAAIRKHPDAKLLHGYLRSLFSLGKRDYPHRMLF</sequence>
<organism evidence="8 9">
    <name type="scientific">Calicophoron daubneyi</name>
    <name type="common">Rumen fluke</name>
    <name type="synonym">Paramphistomum daubneyi</name>
    <dbReference type="NCBI Taxonomy" id="300641"/>
    <lineage>
        <taxon>Eukaryota</taxon>
        <taxon>Metazoa</taxon>
        <taxon>Spiralia</taxon>
        <taxon>Lophotrochozoa</taxon>
        <taxon>Platyhelminthes</taxon>
        <taxon>Trematoda</taxon>
        <taxon>Digenea</taxon>
        <taxon>Plagiorchiida</taxon>
        <taxon>Pronocephalata</taxon>
        <taxon>Paramphistomoidea</taxon>
        <taxon>Paramphistomidae</taxon>
        <taxon>Calicophoron</taxon>
    </lineage>
</organism>
<dbReference type="Pfam" id="PF01159">
    <property type="entry name" value="Ribosomal_L6e"/>
    <property type="match status" value="1"/>
</dbReference>
<dbReference type="PANTHER" id="PTHR10715">
    <property type="entry name" value="60S RIBOSOMAL PROTEIN L6"/>
    <property type="match status" value="1"/>
</dbReference>
<evidence type="ECO:0000256" key="3">
    <source>
        <dbReference type="ARBA" id="ARBA00023274"/>
    </source>
</evidence>
<evidence type="ECO:0000256" key="7">
    <source>
        <dbReference type="SAM" id="MobiDB-lite"/>
    </source>
</evidence>
<dbReference type="InterPro" id="IPR008991">
    <property type="entry name" value="Translation_prot_SH3-like_sf"/>
</dbReference>